<sequence length="160" mass="17502">MTMNRKAARVIIVTGVVVSHSRHALHRRLGEVHGVIIHHIMLTGYAPLVGDVLVMVVALGLVHDWPPDQLVLFVAIGLPHVQISVVAATPCSKAPLCSSDSAHWVIEVVCSLIHLILQLLGEHLPLVLVHELVEYHLVVVVELSLVVLLRHLSLTWDSLA</sequence>
<gene>
    <name evidence="1" type="ORF">SRAS04492_LOCUS3131</name>
</gene>
<evidence type="ECO:0000313" key="1">
    <source>
        <dbReference type="EMBL" id="CAE0231335.1"/>
    </source>
</evidence>
<dbReference type="AlphaFoldDB" id="A0A7S3CLF3"/>
<organism evidence="1">
    <name type="scientific">Strombidium rassoulzadegani</name>
    <dbReference type="NCBI Taxonomy" id="1082188"/>
    <lineage>
        <taxon>Eukaryota</taxon>
        <taxon>Sar</taxon>
        <taxon>Alveolata</taxon>
        <taxon>Ciliophora</taxon>
        <taxon>Intramacronucleata</taxon>
        <taxon>Spirotrichea</taxon>
        <taxon>Oligotrichia</taxon>
        <taxon>Strombidiidae</taxon>
        <taxon>Strombidium</taxon>
    </lineage>
</organism>
<reference evidence="1" key="1">
    <citation type="submission" date="2021-01" db="EMBL/GenBank/DDBJ databases">
        <authorList>
            <person name="Corre E."/>
            <person name="Pelletier E."/>
            <person name="Niang G."/>
            <person name="Scheremetjew M."/>
            <person name="Finn R."/>
            <person name="Kale V."/>
            <person name="Holt S."/>
            <person name="Cochrane G."/>
            <person name="Meng A."/>
            <person name="Brown T."/>
            <person name="Cohen L."/>
        </authorList>
    </citation>
    <scope>NUCLEOTIDE SEQUENCE</scope>
    <source>
        <strain evidence="1">Ras09</strain>
    </source>
</reference>
<accession>A0A7S3CLF3</accession>
<protein>
    <submittedName>
        <fullName evidence="1">Uncharacterized protein</fullName>
    </submittedName>
</protein>
<proteinExistence type="predicted"/>
<dbReference type="EMBL" id="HBIA01006081">
    <property type="protein sequence ID" value="CAE0231335.1"/>
    <property type="molecule type" value="Transcribed_RNA"/>
</dbReference>
<name>A0A7S3CLF3_9SPIT</name>